<keyword evidence="1" id="KW-1133">Transmembrane helix</keyword>
<proteinExistence type="predicted"/>
<feature type="transmembrane region" description="Helical" evidence="1">
    <location>
        <begin position="123"/>
        <end position="143"/>
    </location>
</feature>
<evidence type="ECO:0000313" key="3">
    <source>
        <dbReference type="Proteomes" id="UP001236657"/>
    </source>
</evidence>
<organism evidence="2 3">
    <name type="scientific">Thiothrix lacustris</name>
    <dbReference type="NCBI Taxonomy" id="525917"/>
    <lineage>
        <taxon>Bacteria</taxon>
        <taxon>Pseudomonadati</taxon>
        <taxon>Pseudomonadota</taxon>
        <taxon>Gammaproteobacteria</taxon>
        <taxon>Thiotrichales</taxon>
        <taxon>Thiotrichaceae</taxon>
        <taxon>Thiothrix</taxon>
    </lineage>
</organism>
<name>A0ABY9MNJ4_9GAMM</name>
<feature type="transmembrane region" description="Helical" evidence="1">
    <location>
        <begin position="374"/>
        <end position="397"/>
    </location>
</feature>
<keyword evidence="1" id="KW-0472">Membrane</keyword>
<feature type="transmembrane region" description="Helical" evidence="1">
    <location>
        <begin position="293"/>
        <end position="314"/>
    </location>
</feature>
<accession>A0ABY9MNJ4</accession>
<feature type="transmembrane region" description="Helical" evidence="1">
    <location>
        <begin position="12"/>
        <end position="33"/>
    </location>
</feature>
<dbReference type="InterPro" id="IPR018674">
    <property type="entry name" value="DUF2142_membrane"/>
</dbReference>
<sequence length="612" mass="69155">MSMQAYLDFFKKVSGVNVSFILVAFLFFISMFVSMVTPPFQSPDEIDHLKRAYLLESGTLILDSPKNSSSGGMIDSGFLVYMDVYDRYTQGLKGNISSDFIDYTTSIKWTGIKEFSSTPGTGYYFPIIYFPQATGLFLGEFFDLSIDSSYKLTRLITLLFSCFILVAAFYFYSPSSISLALLFIPMSVFQFASTSLDSISTAVAVLAISVFLRIVVDREKSKSWLIVFLAVCVFILASSRIHALPLVLLIFGTFFYTRRKICIYAGVITSILIMAWLFFAVKSTVDARVSIGLPVSQIALFYMTNPLLFFDVFLNTLTPNTLDFYVKSFFGRLGALEVRFSDIVYNYLYIIFILIFLFSLRVKSIKGDWFARGLLVIPMVGSIFIIFFALLITWNAHPAAIIQGVQGRYFLIPVLLFSYAVSFGSEFGFSKYCSKILNGFLLSALMAFSFYNTTTRVIDYYYIGLESSDFSKISNHKTEYNPGELVKGRSFEQKFIASESKIAQIRVFLATFSRENSGDILLEILDKNDVCVFSKNIMASKIKDNEWFGAEPRKLSVVKGDYYKIRMTSKNGVLGSSITWWASKNDSYPYGNAIVDSVNLVSDFSFEILFSK</sequence>
<dbReference type="Proteomes" id="UP001236657">
    <property type="component" value="Chromosome"/>
</dbReference>
<feature type="transmembrane region" description="Helical" evidence="1">
    <location>
        <begin position="436"/>
        <end position="453"/>
    </location>
</feature>
<feature type="transmembrane region" description="Helical" evidence="1">
    <location>
        <begin position="263"/>
        <end position="281"/>
    </location>
</feature>
<protein>
    <submittedName>
        <fullName evidence="2">DUF2142 domain-containing protein</fullName>
    </submittedName>
</protein>
<reference evidence="2 3" key="1">
    <citation type="submission" date="2023-08" db="EMBL/GenBank/DDBJ databases">
        <title>New molecular markers tilS and rpoB for phylogenetic and monitoring studies of the genus Thiothrix biodiversity.</title>
        <authorList>
            <person name="Ravin N.V."/>
            <person name="Smolyakov D."/>
            <person name="Markov N.D."/>
            <person name="Beletsky A.V."/>
            <person name="Mardanov A.V."/>
            <person name="Rudenko T.S."/>
            <person name="Grabovich M.Y."/>
        </authorList>
    </citation>
    <scope>NUCLEOTIDE SEQUENCE [LARGE SCALE GENOMIC DNA]</scope>
    <source>
        <strain evidence="2 3">MK1</strain>
    </source>
</reference>
<gene>
    <name evidence="2" type="ORF">RCF98_12695</name>
</gene>
<dbReference type="RefSeq" id="WP_308894095.1">
    <property type="nucleotide sequence ID" value="NZ_CP133218.1"/>
</dbReference>
<dbReference type="EMBL" id="CP133218">
    <property type="protein sequence ID" value="WML89826.1"/>
    <property type="molecule type" value="Genomic_DNA"/>
</dbReference>
<feature type="transmembrane region" description="Helical" evidence="1">
    <location>
        <begin position="409"/>
        <end position="429"/>
    </location>
</feature>
<keyword evidence="1" id="KW-0812">Transmembrane</keyword>
<keyword evidence="3" id="KW-1185">Reference proteome</keyword>
<feature type="transmembrane region" description="Helical" evidence="1">
    <location>
        <begin position="343"/>
        <end position="362"/>
    </location>
</feature>
<feature type="transmembrane region" description="Helical" evidence="1">
    <location>
        <begin position="179"/>
        <end position="212"/>
    </location>
</feature>
<feature type="transmembrane region" description="Helical" evidence="1">
    <location>
        <begin position="155"/>
        <end position="173"/>
    </location>
</feature>
<dbReference type="Pfam" id="PF09913">
    <property type="entry name" value="DUF2142"/>
    <property type="match status" value="1"/>
</dbReference>
<evidence type="ECO:0000256" key="1">
    <source>
        <dbReference type="SAM" id="Phobius"/>
    </source>
</evidence>
<feature type="transmembrane region" description="Helical" evidence="1">
    <location>
        <begin position="224"/>
        <end position="257"/>
    </location>
</feature>
<evidence type="ECO:0000313" key="2">
    <source>
        <dbReference type="EMBL" id="WML89826.1"/>
    </source>
</evidence>